<dbReference type="InterPro" id="IPR038666">
    <property type="entry name" value="SSP1_head-tail_sf"/>
</dbReference>
<dbReference type="AlphaFoldDB" id="A0A9W6IWC8"/>
<organism evidence="1 4">
    <name type="scientific">Methylopila capsulata</name>
    <dbReference type="NCBI Taxonomy" id="61654"/>
    <lineage>
        <taxon>Bacteria</taxon>
        <taxon>Pseudomonadati</taxon>
        <taxon>Pseudomonadota</taxon>
        <taxon>Alphaproteobacteria</taxon>
        <taxon>Hyphomicrobiales</taxon>
        <taxon>Methylopilaceae</taxon>
        <taxon>Methylopila</taxon>
    </lineage>
</organism>
<dbReference type="EMBL" id="BSFF01000003">
    <property type="protein sequence ID" value="GLK56316.1"/>
    <property type="molecule type" value="Genomic_DNA"/>
</dbReference>
<evidence type="ECO:0000313" key="4">
    <source>
        <dbReference type="Proteomes" id="UP001143400"/>
    </source>
</evidence>
<evidence type="ECO:0000313" key="2">
    <source>
        <dbReference type="EMBL" id="MBM7852110.1"/>
    </source>
</evidence>
<accession>A0A9W6IWC8</accession>
<evidence type="ECO:0000313" key="1">
    <source>
        <dbReference type="EMBL" id="GLK56316.1"/>
    </source>
</evidence>
<proteinExistence type="predicted"/>
<sequence>MSGVVALPLGALRRRVEILAPVETPDGAGGVARSFASAGETFASVEPLNAAETQRGFALGLARLYRITLRARGDLTGGHRVLWRERTFEVLSVRLADADGRFEELLCEETTP</sequence>
<dbReference type="Proteomes" id="UP000758856">
    <property type="component" value="Unassembled WGS sequence"/>
</dbReference>
<dbReference type="EMBL" id="JAFBCY010000003">
    <property type="protein sequence ID" value="MBM7852110.1"/>
    <property type="molecule type" value="Genomic_DNA"/>
</dbReference>
<dbReference type="Pfam" id="PF05521">
    <property type="entry name" value="Phage_HCP"/>
    <property type="match status" value="1"/>
</dbReference>
<dbReference type="Gene3D" id="2.40.10.270">
    <property type="entry name" value="Bacteriophage SPP1 head-tail adaptor protein"/>
    <property type="match status" value="1"/>
</dbReference>
<name>A0A9W6IWC8_9HYPH</name>
<comment type="caution">
    <text evidence="1">The sequence shown here is derived from an EMBL/GenBank/DDBJ whole genome shotgun (WGS) entry which is preliminary data.</text>
</comment>
<evidence type="ECO:0000313" key="3">
    <source>
        <dbReference type="Proteomes" id="UP000758856"/>
    </source>
</evidence>
<reference evidence="2 3" key="2">
    <citation type="submission" date="2021-01" db="EMBL/GenBank/DDBJ databases">
        <title>Genomic Encyclopedia of Type Strains, Phase IV (KMG-IV): sequencing the most valuable type-strain genomes for metagenomic binning, comparative biology and taxonomic classification.</title>
        <authorList>
            <person name="Goeker M."/>
        </authorList>
    </citation>
    <scope>NUCLEOTIDE SEQUENCE [LARGE SCALE GENOMIC DNA]</scope>
    <source>
        <strain evidence="2 3">DSM 6130</strain>
    </source>
</reference>
<keyword evidence="3" id="KW-1185">Reference proteome</keyword>
<gene>
    <name evidence="1" type="ORF">GCM10008170_23350</name>
    <name evidence="2" type="ORF">JOD31_002352</name>
</gene>
<protein>
    <submittedName>
        <fullName evidence="2">SPP1 family predicted phage head-tail adaptor</fullName>
    </submittedName>
</protein>
<dbReference type="RefSeq" id="WP_204950540.1">
    <property type="nucleotide sequence ID" value="NZ_BSFF01000003.1"/>
</dbReference>
<reference evidence="1" key="1">
    <citation type="journal article" date="2014" name="Int. J. Syst. Evol. Microbiol.">
        <title>Complete genome sequence of Corynebacterium casei LMG S-19264T (=DSM 44701T), isolated from a smear-ripened cheese.</title>
        <authorList>
            <consortium name="US DOE Joint Genome Institute (JGI-PGF)"/>
            <person name="Walter F."/>
            <person name="Albersmeier A."/>
            <person name="Kalinowski J."/>
            <person name="Ruckert C."/>
        </authorList>
    </citation>
    <scope>NUCLEOTIDE SEQUENCE</scope>
    <source>
        <strain evidence="1">VKM B-1606</strain>
    </source>
</reference>
<dbReference type="Proteomes" id="UP001143400">
    <property type="component" value="Unassembled WGS sequence"/>
</dbReference>
<dbReference type="NCBIfam" id="TIGR01563">
    <property type="entry name" value="gp16_SPP1"/>
    <property type="match status" value="1"/>
</dbReference>
<dbReference type="InterPro" id="IPR008767">
    <property type="entry name" value="Phage_SPP1_head-tail_adaptor"/>
</dbReference>
<reference evidence="1" key="3">
    <citation type="submission" date="2023-01" db="EMBL/GenBank/DDBJ databases">
        <authorList>
            <person name="Sun Q."/>
            <person name="Evtushenko L."/>
        </authorList>
    </citation>
    <scope>NUCLEOTIDE SEQUENCE</scope>
    <source>
        <strain evidence="1">VKM B-1606</strain>
    </source>
</reference>